<reference evidence="2" key="1">
    <citation type="submission" date="2016-09" db="EMBL/GenBank/DDBJ databases">
        <title>Identification and expression profiling of chemosensory protein genes in grasshopper, Oedaleus asiaticus.</title>
        <authorList>
            <person name="Zhou Y."/>
            <person name="Pang B."/>
        </authorList>
    </citation>
    <scope>NUCLEOTIDE SEQUENCE</scope>
    <source>
        <tissue evidence="2">Antennae</tissue>
    </source>
</reference>
<dbReference type="PANTHER" id="PTHR11257">
    <property type="entry name" value="CHEMOSENSORY PROTEIN-RELATED"/>
    <property type="match status" value="1"/>
</dbReference>
<evidence type="ECO:0000313" key="2">
    <source>
        <dbReference type="EMBL" id="ATI99847.1"/>
    </source>
</evidence>
<proteinExistence type="evidence at transcript level"/>
<dbReference type="SUPFAM" id="SSF100910">
    <property type="entry name" value="Chemosensory protein Csp2"/>
    <property type="match status" value="1"/>
</dbReference>
<keyword evidence="1" id="KW-0732">Signal</keyword>
<dbReference type="InterPro" id="IPR036682">
    <property type="entry name" value="OS_D_A10/PebIII_sf"/>
</dbReference>
<sequence length="127" mass="14745">MKAILVLTAVLAVVASVAADDKYTTKFDDIDIDKILANERLLHQYELCLTEDETKCTPEGKELRKDIPDALETECAKCNEKQKEGIKKVIKFLINHKPETWQKLKEHYDKDGKYSEKYKKLEDELKE</sequence>
<dbReference type="EMBL" id="KX905064">
    <property type="protein sequence ID" value="ATI99847.1"/>
    <property type="molecule type" value="mRNA"/>
</dbReference>
<feature type="chain" id="PRO_5013662440" evidence="1">
    <location>
        <begin position="20"/>
        <end position="127"/>
    </location>
</feature>
<dbReference type="InterPro" id="IPR005055">
    <property type="entry name" value="A10/PebIII"/>
</dbReference>
<accession>A0A2D1A9D1</accession>
<feature type="signal peptide" evidence="1">
    <location>
        <begin position="1"/>
        <end position="19"/>
    </location>
</feature>
<gene>
    <name evidence="2" type="primary">CSP8</name>
</gene>
<dbReference type="PANTHER" id="PTHR11257:SF12">
    <property type="entry name" value="EJACULATORY BULB-SPECIFIC PROTEIN 3-RELATED"/>
    <property type="match status" value="1"/>
</dbReference>
<organism evidence="2">
    <name type="scientific">Oedaleus asiaticus</name>
    <dbReference type="NCBI Taxonomy" id="244712"/>
    <lineage>
        <taxon>Eukaryota</taxon>
        <taxon>Metazoa</taxon>
        <taxon>Ecdysozoa</taxon>
        <taxon>Arthropoda</taxon>
        <taxon>Hexapoda</taxon>
        <taxon>Insecta</taxon>
        <taxon>Pterygota</taxon>
        <taxon>Neoptera</taxon>
        <taxon>Polyneoptera</taxon>
        <taxon>Orthoptera</taxon>
        <taxon>Caelifera</taxon>
        <taxon>Acrididea</taxon>
        <taxon>Acridomorpha</taxon>
        <taxon>Acridoidea</taxon>
        <taxon>Acrididae</taxon>
        <taxon>Oedipodinae</taxon>
        <taxon>Oedaleus</taxon>
    </lineage>
</organism>
<dbReference type="AlphaFoldDB" id="A0A2D1A9D1"/>
<dbReference type="Pfam" id="PF03392">
    <property type="entry name" value="OS-D"/>
    <property type="match status" value="1"/>
</dbReference>
<protein>
    <submittedName>
        <fullName evidence="2">Chemosensory protein 8</fullName>
    </submittedName>
</protein>
<evidence type="ECO:0000256" key="1">
    <source>
        <dbReference type="SAM" id="SignalP"/>
    </source>
</evidence>
<name>A0A2D1A9D1_9ORTH</name>
<dbReference type="Gene3D" id="1.10.2080.10">
    <property type="entry name" value="Insect odorant-binding protein A10/Ejaculatory bulb-specific protein 3"/>
    <property type="match status" value="1"/>
</dbReference>
<dbReference type="SMR" id="A0A2D1A9D1"/>